<dbReference type="AlphaFoldDB" id="A0A1F2P2Z9"/>
<accession>A0A1F2P2Z9</accession>
<evidence type="ECO:0000256" key="1">
    <source>
        <dbReference type="ARBA" id="ARBA00010462"/>
    </source>
</evidence>
<sequence>MLRRMMMFKSSIRTSVLRGAIDALLAVVDEARFNLKPDGVSVRAVDAANVAMVNLELSNSAFDTYSVDKDITIGLDLTKFLDLLKMGNPDSECEMVLQDSSRLKIKMGSLNYHISLLEPSTIKREPKVPEIELPGEVILKGADFRQGIKAAEAIGDYLVIGIETKPQEVFFMEAEGDVDKVRLELSRDDLFSISVVGEEYVRSMFSIEYLKEMGRVIAGADEVKLRIGNDFPIDISFRLGEGHVRYLLAPRIEAD</sequence>
<protein>
    <recommendedName>
        <fullName evidence="4">DNA polymerase sliding clamp</fullName>
    </recommendedName>
    <alternativeName>
        <fullName evidence="4">Proliferating cell nuclear antigen homolog</fullName>
        <shortName evidence="4">PCNA</shortName>
    </alternativeName>
</protein>
<reference evidence="9" key="1">
    <citation type="submission" date="2016-05" db="EMBL/GenBank/DDBJ databases">
        <title>Microbial consortia oxidize butane by reversing methanogenesis.</title>
        <authorList>
            <person name="Laso-Perez R."/>
            <person name="Richter M."/>
            <person name="Wegener G."/>
            <person name="Musat F."/>
        </authorList>
    </citation>
    <scope>NUCLEOTIDE SEQUENCE [LARGE SCALE GENOMIC DNA]</scope>
    <source>
        <strain evidence="9">BOX1</strain>
    </source>
</reference>
<dbReference type="InterPro" id="IPR022649">
    <property type="entry name" value="Pr_cel_nuc_antig_C"/>
</dbReference>
<dbReference type="EMBL" id="LYOR01000011">
    <property type="protein sequence ID" value="OFV65513.1"/>
    <property type="molecule type" value="Genomic_DNA"/>
</dbReference>
<name>A0A1F2P2Z9_9EURY</name>
<evidence type="ECO:0000259" key="7">
    <source>
        <dbReference type="Pfam" id="PF00705"/>
    </source>
</evidence>
<dbReference type="InterPro" id="IPR000730">
    <property type="entry name" value="Pr_cel_nuc_antig"/>
</dbReference>
<comment type="function">
    <text evidence="6">Sliding clamp subunit. Responsible for tethering the catalytic subunit of DNA polymerase to DNA during high-speed replication.</text>
</comment>
<evidence type="ECO:0000313" key="10">
    <source>
        <dbReference type="Proteomes" id="UP000185779"/>
    </source>
</evidence>
<evidence type="ECO:0000256" key="4">
    <source>
        <dbReference type="HAMAP-Rule" id="MF_00317"/>
    </source>
</evidence>
<comment type="subunit">
    <text evidence="4">Homotrimer. The subunits circularize to form a toroid; DNA passes through its center. Replication factor C (RFC) is required to load the toroid on the DNA.</text>
</comment>
<comment type="function">
    <text evidence="4">Sliding clamp subunit that acts as a moving platform for DNA processing. Responsible for tethering the catalytic subunit of DNA polymerase and other proteins to DNA during high-speed replication.</text>
</comment>
<organism evidence="9 10">
    <name type="scientific">Candidatus Syntropharchaeum butanivorans</name>
    <dbReference type="NCBI Taxonomy" id="1839936"/>
    <lineage>
        <taxon>Archaea</taxon>
        <taxon>Methanobacteriati</taxon>
        <taxon>Methanobacteriota</taxon>
        <taxon>Stenosarchaea group</taxon>
        <taxon>Methanomicrobia</taxon>
        <taxon>Methanosarcinales</taxon>
        <taxon>ANME-2 cluster</taxon>
        <taxon>Candidatus Syntropharchaeum</taxon>
    </lineage>
</organism>
<gene>
    <name evidence="4" type="primary">pcn</name>
    <name evidence="9" type="ORF">SBU_001543</name>
</gene>
<keyword evidence="10" id="KW-1185">Reference proteome</keyword>
<proteinExistence type="inferred from homology"/>
<evidence type="ECO:0000313" key="9">
    <source>
        <dbReference type="EMBL" id="OFV65513.1"/>
    </source>
</evidence>
<evidence type="ECO:0000259" key="8">
    <source>
        <dbReference type="Pfam" id="PF02747"/>
    </source>
</evidence>
<dbReference type="NCBIfam" id="NF002222">
    <property type="entry name" value="PRK01115.1-5"/>
    <property type="match status" value="1"/>
</dbReference>
<dbReference type="GO" id="GO:0003677">
    <property type="term" value="F:DNA binding"/>
    <property type="evidence" value="ECO:0007669"/>
    <property type="project" value="UniProtKB-UniRule"/>
</dbReference>
<evidence type="ECO:0000256" key="3">
    <source>
        <dbReference type="ARBA" id="ARBA00023125"/>
    </source>
</evidence>
<dbReference type="STRING" id="1839936.SBU_001543"/>
<dbReference type="InterPro" id="IPR022659">
    <property type="entry name" value="Pr_cel_nuc_antig_CS"/>
</dbReference>
<feature type="domain" description="Proliferating cell nuclear antigen PCNA N-terminal" evidence="7">
    <location>
        <begin position="13"/>
        <end position="100"/>
    </location>
</feature>
<dbReference type="Pfam" id="PF00705">
    <property type="entry name" value="PCNA_N"/>
    <property type="match status" value="1"/>
</dbReference>
<dbReference type="Pfam" id="PF02747">
    <property type="entry name" value="PCNA_C"/>
    <property type="match status" value="1"/>
</dbReference>
<dbReference type="GO" id="GO:0030337">
    <property type="term" value="F:DNA polymerase processivity factor activity"/>
    <property type="evidence" value="ECO:0007669"/>
    <property type="project" value="UniProtKB-UniRule"/>
</dbReference>
<dbReference type="PANTHER" id="PTHR11352:SF0">
    <property type="entry name" value="PROLIFERATING CELL NUCLEAR ANTIGEN"/>
    <property type="match status" value="1"/>
</dbReference>
<dbReference type="HAMAP" id="MF_00317">
    <property type="entry name" value="DNApol_clamp_arch"/>
    <property type="match status" value="1"/>
</dbReference>
<comment type="caution">
    <text evidence="9">The sequence shown here is derived from an EMBL/GenBank/DDBJ whole genome shotgun (WGS) entry which is preliminary data.</text>
</comment>
<dbReference type="InterPro" id="IPR046938">
    <property type="entry name" value="DNA_clamp_sf"/>
</dbReference>
<dbReference type="InterPro" id="IPR022648">
    <property type="entry name" value="Pr_cel_nuc_antig_N"/>
</dbReference>
<comment type="similarity">
    <text evidence="1 4 5">Belongs to the PCNA family.</text>
</comment>
<dbReference type="Gene3D" id="3.70.10.10">
    <property type="match status" value="1"/>
</dbReference>
<evidence type="ECO:0000256" key="6">
    <source>
        <dbReference type="RuleBase" id="RU003673"/>
    </source>
</evidence>
<dbReference type="PANTHER" id="PTHR11352">
    <property type="entry name" value="PROLIFERATING CELL NUCLEAR ANTIGEN"/>
    <property type="match status" value="1"/>
</dbReference>
<keyword evidence="3 4" id="KW-0238">DNA-binding</keyword>
<dbReference type="GO" id="GO:0006272">
    <property type="term" value="P:leading strand elongation"/>
    <property type="evidence" value="ECO:0007669"/>
    <property type="project" value="TreeGrafter"/>
</dbReference>
<feature type="domain" description="Proliferating cell nuclear antigen PCNA C-terminal" evidence="8">
    <location>
        <begin position="127"/>
        <end position="250"/>
    </location>
</feature>
<keyword evidence="2 4" id="KW-0235">DNA replication</keyword>
<dbReference type="Proteomes" id="UP000185779">
    <property type="component" value="Unassembled WGS sequence"/>
</dbReference>
<dbReference type="GO" id="GO:0006275">
    <property type="term" value="P:regulation of DNA replication"/>
    <property type="evidence" value="ECO:0007669"/>
    <property type="project" value="UniProtKB-UniRule"/>
</dbReference>
<dbReference type="CDD" id="cd00577">
    <property type="entry name" value="PCNA"/>
    <property type="match status" value="1"/>
</dbReference>
<dbReference type="PROSITE" id="PS01251">
    <property type="entry name" value="PCNA_1"/>
    <property type="match status" value="1"/>
</dbReference>
<evidence type="ECO:0000256" key="2">
    <source>
        <dbReference type="ARBA" id="ARBA00022705"/>
    </source>
</evidence>
<dbReference type="NCBIfam" id="TIGR00590">
    <property type="entry name" value="pcna"/>
    <property type="match status" value="1"/>
</dbReference>
<dbReference type="PRINTS" id="PR00339">
    <property type="entry name" value="PCNACYCLIN"/>
</dbReference>
<dbReference type="SUPFAM" id="SSF55979">
    <property type="entry name" value="DNA clamp"/>
    <property type="match status" value="2"/>
</dbReference>
<evidence type="ECO:0000256" key="5">
    <source>
        <dbReference type="RuleBase" id="RU003671"/>
    </source>
</evidence>